<evidence type="ECO:0000256" key="1">
    <source>
        <dbReference type="ARBA" id="ARBA00022741"/>
    </source>
</evidence>
<dbReference type="AlphaFoldDB" id="A0A9P8LG27"/>
<protein>
    <recommendedName>
        <fullName evidence="6">Actin-like ATPase domain-containing protein</fullName>
    </recommendedName>
</protein>
<evidence type="ECO:0000313" key="4">
    <source>
        <dbReference type="EMBL" id="KAH0564764.1"/>
    </source>
</evidence>
<organism evidence="4 5">
    <name type="scientific">Trichoglossum hirsutum</name>
    <dbReference type="NCBI Taxonomy" id="265104"/>
    <lineage>
        <taxon>Eukaryota</taxon>
        <taxon>Fungi</taxon>
        <taxon>Dikarya</taxon>
        <taxon>Ascomycota</taxon>
        <taxon>Pezizomycotina</taxon>
        <taxon>Geoglossomycetes</taxon>
        <taxon>Geoglossales</taxon>
        <taxon>Geoglossaceae</taxon>
        <taxon>Trichoglossum</taxon>
    </lineage>
</organism>
<keyword evidence="5" id="KW-1185">Reference proteome</keyword>
<feature type="compositionally biased region" description="Acidic residues" evidence="3">
    <location>
        <begin position="116"/>
        <end position="128"/>
    </location>
</feature>
<keyword evidence="2" id="KW-0067">ATP-binding</keyword>
<dbReference type="Gene3D" id="3.30.420.40">
    <property type="match status" value="3"/>
</dbReference>
<dbReference type="SUPFAM" id="SSF53067">
    <property type="entry name" value="Actin-like ATPase domain"/>
    <property type="match status" value="2"/>
</dbReference>
<dbReference type="Gene3D" id="3.90.640.10">
    <property type="entry name" value="Actin, Chain A, domain 4"/>
    <property type="match status" value="1"/>
</dbReference>
<sequence length="608" mass="67383">MSSSNDRVVIGLDYGTTYTGVAYCDSQGTVRDIQIVVDWPGQHAHNAVNEKVPSQVAYGQIDGSPYEWGAWGNIIPPNTPRQYWTKLKLDEKSKRPRELRMLLALLAGDIGAMNLDDNDGDDDGDGNDDGPPAYPGKEPVDIVADFLTGVKDHVWRHMGEELTKTLFESIQLDVVLTVPAVWSDKAKDLTFKAATKAGFVGSDKIVKMVTEPEAAAIYTLKTLKSGPGGDDIRIGDHFVLCDAGGGTVDLLSYKVQSVSPYFKVEEAAVGTGDKCGSTFINRDFRKWLREKLGPKTMELIPPEKLREGSRIIREFEAAKMSFSGDTMKAYLTIPREAKIDDDPSLGIEDGDMLITDKDLRELFDPWVNKTLQLIDDQAAAVYATGASVKYVFLVGGFGKSDYLYKKVQEYCTARGFEARRPPFPWSAVARGAVARGLEPASGGLVDVRRCRYHYGTPVSQPFNPTKHIAKDAYIDKLTGERLAKGQMRWLLSKGDALSASKPRRVAIECCRTFTPDEDRHFGAQIAYCMKDDAPSRFMDDDVIPLCTVKADLSDVPESKFMRARTRLGGEEYFVAEFKIELLVDNSRLKFFLVFDGEEYGSAVPNFDA</sequence>
<feature type="region of interest" description="Disordered" evidence="3">
    <location>
        <begin position="114"/>
        <end position="137"/>
    </location>
</feature>
<evidence type="ECO:0000256" key="3">
    <source>
        <dbReference type="SAM" id="MobiDB-lite"/>
    </source>
</evidence>
<dbReference type="CDD" id="cd10170">
    <property type="entry name" value="ASKHA_NBD_HSP70"/>
    <property type="match status" value="1"/>
</dbReference>
<proteinExistence type="predicted"/>
<dbReference type="PRINTS" id="PR00301">
    <property type="entry name" value="HEATSHOCK70"/>
</dbReference>
<dbReference type="Proteomes" id="UP000750711">
    <property type="component" value="Unassembled WGS sequence"/>
</dbReference>
<evidence type="ECO:0000313" key="5">
    <source>
        <dbReference type="Proteomes" id="UP000750711"/>
    </source>
</evidence>
<keyword evidence="1" id="KW-0547">Nucleotide-binding</keyword>
<dbReference type="GO" id="GO:0140662">
    <property type="term" value="F:ATP-dependent protein folding chaperone"/>
    <property type="evidence" value="ECO:0007669"/>
    <property type="project" value="InterPro"/>
</dbReference>
<dbReference type="EMBL" id="JAGHQM010000182">
    <property type="protein sequence ID" value="KAH0564764.1"/>
    <property type="molecule type" value="Genomic_DNA"/>
</dbReference>
<dbReference type="PANTHER" id="PTHR14187:SF82">
    <property type="entry name" value="FAMILY CHAPERONE, PUTATIVE (AFU_ORTHOLOGUE AFUA_7G08575)-RELATED"/>
    <property type="match status" value="1"/>
</dbReference>
<dbReference type="PANTHER" id="PTHR14187">
    <property type="entry name" value="ALPHA KINASE/ELONGATION FACTOR 2 KINASE"/>
    <property type="match status" value="1"/>
</dbReference>
<evidence type="ECO:0008006" key="6">
    <source>
        <dbReference type="Google" id="ProtNLM"/>
    </source>
</evidence>
<dbReference type="InterPro" id="IPR013126">
    <property type="entry name" value="Hsp_70_fam"/>
</dbReference>
<dbReference type="GO" id="GO:0005524">
    <property type="term" value="F:ATP binding"/>
    <property type="evidence" value="ECO:0007669"/>
    <property type="project" value="UniProtKB-KW"/>
</dbReference>
<accession>A0A9P8LG27</accession>
<comment type="caution">
    <text evidence="4">The sequence shown here is derived from an EMBL/GenBank/DDBJ whole genome shotgun (WGS) entry which is preliminary data.</text>
</comment>
<name>A0A9P8LG27_9PEZI</name>
<gene>
    <name evidence="4" type="ORF">GP486_001847</name>
</gene>
<reference evidence="4" key="1">
    <citation type="submission" date="2021-03" db="EMBL/GenBank/DDBJ databases">
        <title>Comparative genomics and phylogenomic investigation of the class Geoglossomycetes provide insights into ecological specialization and systematics.</title>
        <authorList>
            <person name="Melie T."/>
            <person name="Pirro S."/>
            <person name="Miller A.N."/>
            <person name="Quandt A."/>
        </authorList>
    </citation>
    <scope>NUCLEOTIDE SEQUENCE</scope>
    <source>
        <strain evidence="4">CAQ_001_2017</strain>
    </source>
</reference>
<dbReference type="Pfam" id="PF00012">
    <property type="entry name" value="HSP70"/>
    <property type="match status" value="1"/>
</dbReference>
<evidence type="ECO:0000256" key="2">
    <source>
        <dbReference type="ARBA" id="ARBA00022840"/>
    </source>
</evidence>
<dbReference type="InterPro" id="IPR043129">
    <property type="entry name" value="ATPase_NBD"/>
</dbReference>